<dbReference type="Proteomes" id="UP000294564">
    <property type="component" value="Unassembled WGS sequence"/>
</dbReference>
<dbReference type="EMBL" id="SLXM01000006">
    <property type="protein sequence ID" value="TCP24399.1"/>
    <property type="molecule type" value="Genomic_DNA"/>
</dbReference>
<dbReference type="PROSITE" id="PS51257">
    <property type="entry name" value="PROKAR_LIPOPROTEIN"/>
    <property type="match status" value="1"/>
</dbReference>
<keyword evidence="2" id="KW-1185">Reference proteome</keyword>
<name>A0A4R2NR60_9FLAO</name>
<dbReference type="AlphaFoldDB" id="A0A4R2NR60"/>
<dbReference type="RefSeq" id="WP_243693104.1">
    <property type="nucleotide sequence ID" value="NZ_SLXM01000006.1"/>
</dbReference>
<dbReference type="InterPro" id="IPR045607">
    <property type="entry name" value="DUF6452"/>
</dbReference>
<organism evidence="1 2">
    <name type="scientific">Tenacibaculum skagerrakense</name>
    <dbReference type="NCBI Taxonomy" id="186571"/>
    <lineage>
        <taxon>Bacteria</taxon>
        <taxon>Pseudomonadati</taxon>
        <taxon>Bacteroidota</taxon>
        <taxon>Flavobacteriia</taxon>
        <taxon>Flavobacteriales</taxon>
        <taxon>Flavobacteriaceae</taxon>
        <taxon>Tenacibaculum</taxon>
    </lineage>
</organism>
<proteinExistence type="predicted"/>
<evidence type="ECO:0000313" key="2">
    <source>
        <dbReference type="Proteomes" id="UP000294564"/>
    </source>
</evidence>
<comment type="caution">
    <text evidence="1">The sequence shown here is derived from an EMBL/GenBank/DDBJ whole genome shotgun (WGS) entry which is preliminary data.</text>
</comment>
<accession>A0A4R2NR60</accession>
<reference evidence="1 2" key="1">
    <citation type="submission" date="2019-03" db="EMBL/GenBank/DDBJ databases">
        <title>Genomic Encyclopedia of Type Strains, Phase IV (KMG-IV): sequencing the most valuable type-strain genomes for metagenomic binning, comparative biology and taxonomic classification.</title>
        <authorList>
            <person name="Goeker M."/>
        </authorList>
    </citation>
    <scope>NUCLEOTIDE SEQUENCE [LARGE SCALE GENOMIC DNA]</scope>
    <source>
        <strain evidence="1 2">DSM 14836</strain>
    </source>
</reference>
<evidence type="ECO:0000313" key="1">
    <source>
        <dbReference type="EMBL" id="TCP24399.1"/>
    </source>
</evidence>
<gene>
    <name evidence="1" type="ORF">EV195_106207</name>
</gene>
<sequence>MKILKQLFVFALLMITVISCEKDDFCEFSSPTPSLVLRFYDKVENDELKIVQRLSIIAQGKSDSLYRNISVDSIAIPLNSNATETIYTFKRNEVDGNVANNEIATLTIRYTPEEEYLSRSCGFRYVFKDITFEKTDWIDSLSITTLESITSQQNAHVNIFH</sequence>
<protein>
    <submittedName>
        <fullName evidence="1">Uncharacterized protein</fullName>
    </submittedName>
</protein>
<dbReference type="Pfam" id="PF20050">
    <property type="entry name" value="DUF6452"/>
    <property type="match status" value="1"/>
</dbReference>